<evidence type="ECO:0000313" key="2">
    <source>
        <dbReference type="Proteomes" id="UP000244013"/>
    </source>
</evidence>
<protein>
    <submittedName>
        <fullName evidence="1">Uncharacterized protein</fullName>
    </submittedName>
</protein>
<dbReference type="AlphaFoldDB" id="A0A2T5U284"/>
<proteinExistence type="predicted"/>
<dbReference type="Proteomes" id="UP000244013">
    <property type="component" value="Unassembled WGS sequence"/>
</dbReference>
<evidence type="ECO:0000313" key="1">
    <source>
        <dbReference type="EMBL" id="PTW45582.1"/>
    </source>
</evidence>
<reference evidence="1 2" key="1">
    <citation type="submission" date="2018-04" db="EMBL/GenBank/DDBJ databases">
        <title>Genomic Encyclopedia of Type Strains, Phase III (KMG-III): the genomes of soil and plant-associated and newly described type strains.</title>
        <authorList>
            <person name="Whitman W."/>
        </authorList>
    </citation>
    <scope>NUCLEOTIDE SEQUENCE [LARGE SCALE GENOMIC DNA]</scope>
    <source>
        <strain evidence="1 2">MA-olki</strain>
    </source>
</reference>
<sequence length="151" mass="16096">MDIGVLEMCGAIAAIGTAVGMPLAVVRWCGAYVSGRVNEEAQDRAAAITHLDNSITAAAVTTTGKISDLDSRIAQTIGHKVNNHASRLDALERARQSDIERIVKVESSIAAIDKSLERVEHGQEKLAETMKDSFATLAESIRVVRMVGPKG</sequence>
<comment type="caution">
    <text evidence="1">The sequence shown here is derived from an EMBL/GenBank/DDBJ whole genome shotgun (WGS) entry which is preliminary data.</text>
</comment>
<gene>
    <name evidence="1" type="ORF">C8J25_107267</name>
</gene>
<dbReference type="GeneID" id="91006895"/>
<dbReference type="RefSeq" id="WP_107954994.1">
    <property type="nucleotide sequence ID" value="NZ_QAYE01000007.1"/>
</dbReference>
<dbReference type="EMBL" id="QAYE01000007">
    <property type="protein sequence ID" value="PTW45582.1"/>
    <property type="molecule type" value="Genomic_DNA"/>
</dbReference>
<accession>A0A2T5U284</accession>
<dbReference type="OrthoDB" id="7596418at2"/>
<organism evidence="1 2">
    <name type="scientific">Sphingomonas faeni</name>
    <dbReference type="NCBI Taxonomy" id="185950"/>
    <lineage>
        <taxon>Bacteria</taxon>
        <taxon>Pseudomonadati</taxon>
        <taxon>Pseudomonadota</taxon>
        <taxon>Alphaproteobacteria</taxon>
        <taxon>Sphingomonadales</taxon>
        <taxon>Sphingomonadaceae</taxon>
        <taxon>Sphingomonas</taxon>
    </lineage>
</organism>
<name>A0A2T5U284_9SPHN</name>